<dbReference type="EMBL" id="CAXHTB010000016">
    <property type="protein sequence ID" value="CAL0322952.1"/>
    <property type="molecule type" value="Genomic_DNA"/>
</dbReference>
<protein>
    <recommendedName>
        <fullName evidence="3">Reverse transcriptase Ty1/copia-type domain-containing protein</fullName>
    </recommendedName>
</protein>
<dbReference type="Proteomes" id="UP001497480">
    <property type="component" value="Unassembled WGS sequence"/>
</dbReference>
<dbReference type="AlphaFoldDB" id="A0AAV1XP24"/>
<keyword evidence="2" id="KW-1185">Reference proteome</keyword>
<gene>
    <name evidence="1" type="ORF">LLUT_LOCUS24012</name>
</gene>
<proteinExistence type="predicted"/>
<evidence type="ECO:0008006" key="3">
    <source>
        <dbReference type="Google" id="ProtNLM"/>
    </source>
</evidence>
<evidence type="ECO:0000313" key="2">
    <source>
        <dbReference type="Proteomes" id="UP001497480"/>
    </source>
</evidence>
<sequence>MNLAFALKDLRALDYFLGIEIQRLPNGSLLLTQSKYIKDLLEKFHMDNMKSLPTPMVGGCKLTKHGSNFLEDGKVYRSLAGALQYITITRPEISYSINWASDPDDRKSTSGACVYLGPNMVSWWSKKQEWVARSTAEAEYRSLTAAASEMLWIQSLLQELQFKASVPIIYCDNMGTVLLSRNPVADILTKPLSTSGFAILRDKLRVTDLCTTQHDHGGSKFRGD</sequence>
<reference evidence="1 2" key="1">
    <citation type="submission" date="2024-03" db="EMBL/GenBank/DDBJ databases">
        <authorList>
            <person name="Martinez-Hernandez J."/>
        </authorList>
    </citation>
    <scope>NUCLEOTIDE SEQUENCE [LARGE SCALE GENOMIC DNA]</scope>
</reference>
<evidence type="ECO:0000313" key="1">
    <source>
        <dbReference type="EMBL" id="CAL0322952.1"/>
    </source>
</evidence>
<dbReference type="PANTHER" id="PTHR11439">
    <property type="entry name" value="GAG-POL-RELATED RETROTRANSPOSON"/>
    <property type="match status" value="1"/>
</dbReference>
<name>A0AAV1XP24_LUPLU</name>
<comment type="caution">
    <text evidence="1">The sequence shown here is derived from an EMBL/GenBank/DDBJ whole genome shotgun (WGS) entry which is preliminary data.</text>
</comment>
<dbReference type="PANTHER" id="PTHR11439:SF455">
    <property type="entry name" value="RLK (RECEPTOR-LIKE PROTEIN KINASE) 8, PUTATIVE-RELATED"/>
    <property type="match status" value="1"/>
</dbReference>
<organism evidence="1 2">
    <name type="scientific">Lupinus luteus</name>
    <name type="common">European yellow lupine</name>
    <dbReference type="NCBI Taxonomy" id="3873"/>
    <lineage>
        <taxon>Eukaryota</taxon>
        <taxon>Viridiplantae</taxon>
        <taxon>Streptophyta</taxon>
        <taxon>Embryophyta</taxon>
        <taxon>Tracheophyta</taxon>
        <taxon>Spermatophyta</taxon>
        <taxon>Magnoliopsida</taxon>
        <taxon>eudicotyledons</taxon>
        <taxon>Gunneridae</taxon>
        <taxon>Pentapetalae</taxon>
        <taxon>rosids</taxon>
        <taxon>fabids</taxon>
        <taxon>Fabales</taxon>
        <taxon>Fabaceae</taxon>
        <taxon>Papilionoideae</taxon>
        <taxon>50 kb inversion clade</taxon>
        <taxon>genistoids sensu lato</taxon>
        <taxon>core genistoids</taxon>
        <taxon>Genisteae</taxon>
        <taxon>Lupinus</taxon>
    </lineage>
</organism>
<accession>A0AAV1XP24</accession>
<dbReference type="CDD" id="cd09272">
    <property type="entry name" value="RNase_HI_RT_Ty1"/>
    <property type="match status" value="1"/>
</dbReference>